<evidence type="ECO:0000256" key="4">
    <source>
        <dbReference type="SAM" id="MobiDB-lite"/>
    </source>
</evidence>
<feature type="compositionally biased region" description="Basic residues" evidence="4">
    <location>
        <begin position="60"/>
        <end position="70"/>
    </location>
</feature>
<dbReference type="GO" id="GO:0046785">
    <property type="term" value="P:microtubule polymerization"/>
    <property type="evidence" value="ECO:0007669"/>
    <property type="project" value="InterPro"/>
</dbReference>
<dbReference type="CTD" id="11076"/>
<feature type="compositionally biased region" description="Low complexity" evidence="4">
    <location>
        <begin position="142"/>
        <end position="163"/>
    </location>
</feature>
<dbReference type="GeneID" id="114001845"/>
<sequence length="380" mass="40349">MECPLRHTAQPFTRFSATSTTPASSTSGNPARNLPEPAGHRGPRRPWVSREGGTGCSGRPRLHLPLRTCRRAPGTAPGTARGTAAGAAAHVRQQRRQPPRAASVRARGGRGLSPNGPRAAYGRSRRAAPGARQCPHGGGGAAATAAPAPRAAAAAHSAGRSPGESPRDLPPLHSRRTMADKSTKPAKRLSTDSTNSHEGATAGEISALEEAFRKFAVHGDTRATGKEMHGKNWSKLCKDCHVIDGKNVTTTDVDIVFSKIKGKSLRTITFDQFKEALQELAKKRFKGKSEEEALQEMYKLIEGKGPVISGVTKTVSSPTVSRLTDTSKFTGSHKERFDASGKGKGRAGREDLVDNSGYVSGYKHAGTYDHKVQGNNSRGD</sequence>
<dbReference type="Proteomes" id="UP000504627">
    <property type="component" value="Unplaced"/>
</dbReference>
<dbReference type="PANTHER" id="PTHR12932:SF18">
    <property type="entry name" value="TUBULIN POLYMERIZATION-PROMOTING PROTEIN"/>
    <property type="match status" value="1"/>
</dbReference>
<dbReference type="Pfam" id="PF05517">
    <property type="entry name" value="p25-alpha"/>
    <property type="match status" value="1"/>
</dbReference>
<feature type="compositionally biased region" description="Low complexity" evidence="4">
    <location>
        <begin position="71"/>
        <end position="91"/>
    </location>
</feature>
<feature type="compositionally biased region" description="Basic and acidic residues" evidence="4">
    <location>
        <begin position="332"/>
        <end position="352"/>
    </location>
</feature>
<feature type="region of interest" description="Disordered" evidence="4">
    <location>
        <begin position="1"/>
        <end position="200"/>
    </location>
</feature>
<dbReference type="GO" id="GO:0005874">
    <property type="term" value="C:microtubule"/>
    <property type="evidence" value="ECO:0007669"/>
    <property type="project" value="TreeGrafter"/>
</dbReference>
<dbReference type="PANTHER" id="PTHR12932">
    <property type="entry name" value="P25 ALPHA-RELATED"/>
    <property type="match status" value="1"/>
</dbReference>
<reference evidence="6" key="1">
    <citation type="submission" date="2025-08" db="UniProtKB">
        <authorList>
            <consortium name="RefSeq"/>
        </authorList>
    </citation>
    <scope>IDENTIFICATION</scope>
    <source>
        <tissue evidence="6">Muscle</tissue>
    </source>
</reference>
<accession>A0A6J2IV39</accession>
<gene>
    <name evidence="6" type="primary">LOC114001845</name>
</gene>
<dbReference type="SUPFAM" id="SSF47473">
    <property type="entry name" value="EF-hand"/>
    <property type="match status" value="1"/>
</dbReference>
<dbReference type="GO" id="GO:0032273">
    <property type="term" value="P:positive regulation of protein polymerization"/>
    <property type="evidence" value="ECO:0007669"/>
    <property type="project" value="TreeGrafter"/>
</dbReference>
<evidence type="ECO:0000313" key="6">
    <source>
        <dbReference type="RefSeq" id="XP_027603183.2"/>
    </source>
</evidence>
<keyword evidence="5" id="KW-1185">Reference proteome</keyword>
<feature type="compositionally biased region" description="Low complexity" evidence="4">
    <location>
        <begin position="11"/>
        <end position="27"/>
    </location>
</feature>
<dbReference type="AlphaFoldDB" id="A0A6J2IV39"/>
<evidence type="ECO:0000256" key="2">
    <source>
        <dbReference type="ARBA" id="ARBA00010994"/>
    </source>
</evidence>
<evidence type="ECO:0000256" key="3">
    <source>
        <dbReference type="ARBA" id="ARBA00022490"/>
    </source>
</evidence>
<dbReference type="InterPro" id="IPR011992">
    <property type="entry name" value="EF-hand-dom_pair"/>
</dbReference>
<proteinExistence type="inferred from homology"/>
<comment type="similarity">
    <text evidence="2">Belongs to the TPPP family.</text>
</comment>
<dbReference type="FunFam" id="1.10.238.10:FF:000057">
    <property type="entry name" value="Tubulin polymerization-promoting protein family member 3"/>
    <property type="match status" value="1"/>
</dbReference>
<evidence type="ECO:0000313" key="5">
    <source>
        <dbReference type="Proteomes" id="UP000504627"/>
    </source>
</evidence>
<protein>
    <submittedName>
        <fullName evidence="6">Tubulin polymerization-promoting protein isoform X2</fullName>
    </submittedName>
</protein>
<dbReference type="RefSeq" id="XP_027603183.2">
    <property type="nucleotide sequence ID" value="XM_027747382.2"/>
</dbReference>
<organism evidence="5 6">
    <name type="scientific">Pipra filicauda</name>
    <name type="common">Wire-tailed manakin</name>
    <dbReference type="NCBI Taxonomy" id="649802"/>
    <lineage>
        <taxon>Eukaryota</taxon>
        <taxon>Metazoa</taxon>
        <taxon>Chordata</taxon>
        <taxon>Craniata</taxon>
        <taxon>Vertebrata</taxon>
        <taxon>Euteleostomi</taxon>
        <taxon>Archelosauria</taxon>
        <taxon>Archosauria</taxon>
        <taxon>Dinosauria</taxon>
        <taxon>Saurischia</taxon>
        <taxon>Theropoda</taxon>
        <taxon>Coelurosauria</taxon>
        <taxon>Aves</taxon>
        <taxon>Neognathae</taxon>
        <taxon>Neoaves</taxon>
        <taxon>Telluraves</taxon>
        <taxon>Australaves</taxon>
        <taxon>Passeriformes</taxon>
        <taxon>Pipridae</taxon>
        <taxon>Pipra</taxon>
    </lineage>
</organism>
<dbReference type="GO" id="GO:0005737">
    <property type="term" value="C:cytoplasm"/>
    <property type="evidence" value="ECO:0007669"/>
    <property type="project" value="UniProtKB-SubCell"/>
</dbReference>
<dbReference type="Gene3D" id="1.10.238.10">
    <property type="entry name" value="EF-hand"/>
    <property type="match status" value="1"/>
</dbReference>
<evidence type="ECO:0000256" key="1">
    <source>
        <dbReference type="ARBA" id="ARBA00004496"/>
    </source>
</evidence>
<keyword evidence="3" id="KW-0963">Cytoplasm</keyword>
<name>A0A6J2IV39_9PASS</name>
<feature type="region of interest" description="Disordered" evidence="4">
    <location>
        <begin position="324"/>
        <end position="355"/>
    </location>
</feature>
<dbReference type="GO" id="GO:0001578">
    <property type="term" value="P:microtubule bundle formation"/>
    <property type="evidence" value="ECO:0007669"/>
    <property type="project" value="TreeGrafter"/>
</dbReference>
<dbReference type="InterPro" id="IPR008907">
    <property type="entry name" value="TPP/p25"/>
</dbReference>
<comment type="subcellular location">
    <subcellularLocation>
        <location evidence="1">Cytoplasm</location>
    </subcellularLocation>
</comment>
<dbReference type="GO" id="GO:0015631">
    <property type="term" value="F:tubulin binding"/>
    <property type="evidence" value="ECO:0007669"/>
    <property type="project" value="InterPro"/>
</dbReference>